<proteinExistence type="predicted"/>
<accession>V2URF9</accession>
<evidence type="ECO:0000313" key="2">
    <source>
        <dbReference type="Proteomes" id="UP000018418"/>
    </source>
</evidence>
<evidence type="ECO:0008006" key="3">
    <source>
        <dbReference type="Google" id="ProtNLM"/>
    </source>
</evidence>
<evidence type="ECO:0000313" key="1">
    <source>
        <dbReference type="EMBL" id="ESK51206.1"/>
    </source>
</evidence>
<dbReference type="RefSeq" id="WP_004900360.1">
    <property type="nucleotide sequence ID" value="NZ_BBTI01000002.1"/>
</dbReference>
<dbReference type="Proteomes" id="UP000018418">
    <property type="component" value="Unassembled WGS sequence"/>
</dbReference>
<dbReference type="OrthoDB" id="6697835at2"/>
<reference evidence="1 2" key="1">
    <citation type="submission" date="2013-10" db="EMBL/GenBank/DDBJ databases">
        <title>The Genome Sequence of Acinetobacter brisouii CIP 110357.</title>
        <authorList>
            <consortium name="The Broad Institute Genomics Platform"/>
            <consortium name="The Broad Institute Genome Sequencing Center for Infectious Disease"/>
            <person name="Cerqueira G."/>
            <person name="Feldgarden M."/>
            <person name="Courvalin P."/>
            <person name="Grillot-Courvalin C."/>
            <person name="Clermont D."/>
            <person name="Rocha E."/>
            <person name="Yoon E.-J."/>
            <person name="Nemec A."/>
            <person name="Young S.K."/>
            <person name="Zeng Q."/>
            <person name="Gargeya S."/>
            <person name="Fitzgerald M."/>
            <person name="Abouelleil A."/>
            <person name="Alvarado L."/>
            <person name="Berlin A.M."/>
            <person name="Chapman S.B."/>
            <person name="Gainer-Dewar J."/>
            <person name="Goldberg J."/>
            <person name="Gnerre S."/>
            <person name="Griggs A."/>
            <person name="Gujja S."/>
            <person name="Hansen M."/>
            <person name="Howarth C."/>
            <person name="Imamovic A."/>
            <person name="Ireland A."/>
            <person name="Larimer J."/>
            <person name="McCowan C."/>
            <person name="Murphy C."/>
            <person name="Pearson M."/>
            <person name="Poon T.W."/>
            <person name="Priest M."/>
            <person name="Roberts A."/>
            <person name="Saif S."/>
            <person name="Shea T."/>
            <person name="Sykes S."/>
            <person name="Wortman J."/>
            <person name="Nusbaum C."/>
            <person name="Birren B."/>
        </authorList>
    </citation>
    <scope>NUCLEOTIDE SEQUENCE [LARGE SCALE GENOMIC DNA]</scope>
    <source>
        <strain evidence="1 2">CIP 110357</strain>
    </source>
</reference>
<organism evidence="1 2">
    <name type="scientific">Acinetobacter brisouii CIP 110357</name>
    <dbReference type="NCBI Taxonomy" id="1341683"/>
    <lineage>
        <taxon>Bacteria</taxon>
        <taxon>Pseudomonadati</taxon>
        <taxon>Pseudomonadota</taxon>
        <taxon>Gammaproteobacteria</taxon>
        <taxon>Moraxellales</taxon>
        <taxon>Moraxellaceae</taxon>
        <taxon>Acinetobacter</taxon>
    </lineage>
</organism>
<gene>
    <name evidence="1" type="ORF">P255_01712</name>
</gene>
<name>V2URF9_9GAMM</name>
<protein>
    <recommendedName>
        <fullName evidence="3">NF038105 family protein</fullName>
    </recommendedName>
</protein>
<dbReference type="PATRIC" id="fig|1341683.3.peg.1701"/>
<dbReference type="AlphaFoldDB" id="V2URF9"/>
<dbReference type="InterPro" id="IPR049846">
    <property type="entry name" value="NF038105-like"/>
</dbReference>
<dbReference type="EMBL" id="AYEU01000006">
    <property type="protein sequence ID" value="ESK51206.1"/>
    <property type="molecule type" value="Genomic_DNA"/>
</dbReference>
<dbReference type="HOGENOM" id="CLU_2911850_0_0_6"/>
<keyword evidence="2" id="KW-1185">Reference proteome</keyword>
<comment type="caution">
    <text evidence="1">The sequence shown here is derived from an EMBL/GenBank/DDBJ whole genome shotgun (WGS) entry which is preliminary data.</text>
</comment>
<sequence length="66" mass="7687">MTTKTFDAMPTPSEAIDFNEITDENVKSAWANYETKPEYKEFNKHDLIESMQSCKIDETTKKVLDH</sequence>
<dbReference type="STRING" id="396323.VH98_02410"/>
<dbReference type="NCBIfam" id="NF038105">
    <property type="entry name" value="acin_NF038105"/>
    <property type="match status" value="1"/>
</dbReference>